<name>A0AA40CPK3_9PEZI</name>
<dbReference type="AlphaFoldDB" id="A0AA40CPK3"/>
<evidence type="ECO:0000256" key="1">
    <source>
        <dbReference type="SAM" id="MobiDB-lite"/>
    </source>
</evidence>
<proteinExistence type="predicted"/>
<dbReference type="EMBL" id="JAUJDW010000061">
    <property type="protein sequence ID" value="KAK0644933.1"/>
    <property type="molecule type" value="Genomic_DNA"/>
</dbReference>
<evidence type="ECO:0000256" key="2">
    <source>
        <dbReference type="SAM" id="SignalP"/>
    </source>
</evidence>
<dbReference type="Proteomes" id="UP001175001">
    <property type="component" value="Unassembled WGS sequence"/>
</dbReference>
<organism evidence="3 4">
    <name type="scientific">Lasiodiplodia hormozganensis</name>
    <dbReference type="NCBI Taxonomy" id="869390"/>
    <lineage>
        <taxon>Eukaryota</taxon>
        <taxon>Fungi</taxon>
        <taxon>Dikarya</taxon>
        <taxon>Ascomycota</taxon>
        <taxon>Pezizomycotina</taxon>
        <taxon>Dothideomycetes</taxon>
        <taxon>Dothideomycetes incertae sedis</taxon>
        <taxon>Botryosphaeriales</taxon>
        <taxon>Botryosphaeriaceae</taxon>
        <taxon>Lasiodiplodia</taxon>
    </lineage>
</organism>
<feature type="region of interest" description="Disordered" evidence="1">
    <location>
        <begin position="131"/>
        <end position="154"/>
    </location>
</feature>
<keyword evidence="4" id="KW-1185">Reference proteome</keyword>
<evidence type="ECO:0000313" key="4">
    <source>
        <dbReference type="Proteomes" id="UP001175001"/>
    </source>
</evidence>
<comment type="caution">
    <text evidence="3">The sequence shown here is derived from an EMBL/GenBank/DDBJ whole genome shotgun (WGS) entry which is preliminary data.</text>
</comment>
<keyword evidence="2" id="KW-0732">Signal</keyword>
<accession>A0AA40CPK3</accession>
<sequence>MKFSVAAIMLAAATSVVALPAPASEAEIDALRAQGISEHDIAARFPRSGHTTASIIVRRHIDADGEVAPGHYASPVGSRDIEAHAGLDENSAEGHAVAKHVNAVKAFISDVLSGRIATAGNGGVAMRLKRSSGTMGQQEGEMQQQRPARWTYHW</sequence>
<reference evidence="3" key="1">
    <citation type="submission" date="2023-06" db="EMBL/GenBank/DDBJ databases">
        <title>Multi-omics analyses reveal the molecular pathogenesis toolkit of Lasiodiplodia hormozganensis, a cross-kingdom pathogen.</title>
        <authorList>
            <person name="Felix C."/>
            <person name="Meneses R."/>
            <person name="Goncalves M.F.M."/>
            <person name="Tilleman L."/>
            <person name="Duarte A.S."/>
            <person name="Jorrin-Novo J.V."/>
            <person name="Van De Peer Y."/>
            <person name="Deforce D."/>
            <person name="Van Nieuwerburgh F."/>
            <person name="Esteves A.C."/>
            <person name="Alves A."/>
        </authorList>
    </citation>
    <scope>NUCLEOTIDE SEQUENCE</scope>
    <source>
        <strain evidence="3">CBS 339.90</strain>
    </source>
</reference>
<feature type="chain" id="PRO_5041281797" evidence="2">
    <location>
        <begin position="19"/>
        <end position="154"/>
    </location>
</feature>
<gene>
    <name evidence="3" type="ORF">DIS24_g8362</name>
</gene>
<feature type="signal peptide" evidence="2">
    <location>
        <begin position="1"/>
        <end position="18"/>
    </location>
</feature>
<protein>
    <submittedName>
        <fullName evidence="3">Uncharacterized protein</fullName>
    </submittedName>
</protein>
<evidence type="ECO:0000313" key="3">
    <source>
        <dbReference type="EMBL" id="KAK0644933.1"/>
    </source>
</evidence>
<feature type="compositionally biased region" description="Low complexity" evidence="1">
    <location>
        <begin position="135"/>
        <end position="145"/>
    </location>
</feature>